<proteinExistence type="predicted"/>
<evidence type="ECO:0000313" key="3">
    <source>
        <dbReference type="Proteomes" id="UP000799428"/>
    </source>
</evidence>
<gene>
    <name evidence="2" type="ORF">K504DRAFT_462102</name>
</gene>
<feature type="region of interest" description="Disordered" evidence="1">
    <location>
        <begin position="27"/>
        <end position="52"/>
    </location>
</feature>
<name>A0A6G1KMH3_9PLEO</name>
<dbReference type="EMBL" id="MU005765">
    <property type="protein sequence ID" value="KAF2713591.1"/>
    <property type="molecule type" value="Genomic_DNA"/>
</dbReference>
<evidence type="ECO:0000256" key="1">
    <source>
        <dbReference type="SAM" id="MobiDB-lite"/>
    </source>
</evidence>
<organism evidence="2 3">
    <name type="scientific">Pleomassaria siparia CBS 279.74</name>
    <dbReference type="NCBI Taxonomy" id="1314801"/>
    <lineage>
        <taxon>Eukaryota</taxon>
        <taxon>Fungi</taxon>
        <taxon>Dikarya</taxon>
        <taxon>Ascomycota</taxon>
        <taxon>Pezizomycotina</taxon>
        <taxon>Dothideomycetes</taxon>
        <taxon>Pleosporomycetidae</taxon>
        <taxon>Pleosporales</taxon>
        <taxon>Pleomassariaceae</taxon>
        <taxon>Pleomassaria</taxon>
    </lineage>
</organism>
<reference evidence="2" key="1">
    <citation type="journal article" date="2020" name="Stud. Mycol.">
        <title>101 Dothideomycetes genomes: a test case for predicting lifestyles and emergence of pathogens.</title>
        <authorList>
            <person name="Haridas S."/>
            <person name="Albert R."/>
            <person name="Binder M."/>
            <person name="Bloem J."/>
            <person name="Labutti K."/>
            <person name="Salamov A."/>
            <person name="Andreopoulos B."/>
            <person name="Baker S."/>
            <person name="Barry K."/>
            <person name="Bills G."/>
            <person name="Bluhm B."/>
            <person name="Cannon C."/>
            <person name="Castanera R."/>
            <person name="Culley D."/>
            <person name="Daum C."/>
            <person name="Ezra D."/>
            <person name="Gonzalez J."/>
            <person name="Henrissat B."/>
            <person name="Kuo A."/>
            <person name="Liang C."/>
            <person name="Lipzen A."/>
            <person name="Lutzoni F."/>
            <person name="Magnuson J."/>
            <person name="Mondo S."/>
            <person name="Nolan M."/>
            <person name="Ohm R."/>
            <person name="Pangilinan J."/>
            <person name="Park H.-J."/>
            <person name="Ramirez L."/>
            <person name="Alfaro M."/>
            <person name="Sun H."/>
            <person name="Tritt A."/>
            <person name="Yoshinaga Y."/>
            <person name="Zwiers L.-H."/>
            <person name="Turgeon B."/>
            <person name="Goodwin S."/>
            <person name="Spatafora J."/>
            <person name="Crous P."/>
            <person name="Grigoriev I."/>
        </authorList>
    </citation>
    <scope>NUCLEOTIDE SEQUENCE</scope>
    <source>
        <strain evidence="2">CBS 279.74</strain>
    </source>
</reference>
<accession>A0A6G1KMH3</accession>
<protein>
    <submittedName>
        <fullName evidence="2">Uncharacterized protein</fullName>
    </submittedName>
</protein>
<sequence length="52" mass="5750">MYSTYIQLPKRSRAAIGAGLFGRKFITPQQRDSSGGPYDGDIPGRAYERVPC</sequence>
<keyword evidence="3" id="KW-1185">Reference proteome</keyword>
<evidence type="ECO:0000313" key="2">
    <source>
        <dbReference type="EMBL" id="KAF2713591.1"/>
    </source>
</evidence>
<dbReference type="Proteomes" id="UP000799428">
    <property type="component" value="Unassembled WGS sequence"/>
</dbReference>
<dbReference type="AlphaFoldDB" id="A0A6G1KMH3"/>